<comment type="caution">
    <text evidence="5">The sequence shown here is derived from an EMBL/GenBank/DDBJ whole genome shotgun (WGS) entry which is preliminary data.</text>
</comment>
<evidence type="ECO:0000259" key="4">
    <source>
        <dbReference type="PROSITE" id="PS50943"/>
    </source>
</evidence>
<dbReference type="Gene3D" id="2.10.109.10">
    <property type="entry name" value="Umud Fragment, subunit A"/>
    <property type="match status" value="1"/>
</dbReference>
<dbReference type="Pfam" id="PF00717">
    <property type="entry name" value="Peptidase_S24"/>
    <property type="match status" value="1"/>
</dbReference>
<keyword evidence="3" id="KW-0804">Transcription</keyword>
<evidence type="ECO:0000256" key="2">
    <source>
        <dbReference type="ARBA" id="ARBA00023125"/>
    </source>
</evidence>
<name>A0A4S2Q5M1_9PAST</name>
<evidence type="ECO:0000256" key="1">
    <source>
        <dbReference type="ARBA" id="ARBA00023015"/>
    </source>
</evidence>
<evidence type="ECO:0000256" key="3">
    <source>
        <dbReference type="ARBA" id="ARBA00023163"/>
    </source>
</evidence>
<proteinExistence type="predicted"/>
<dbReference type="AlphaFoldDB" id="A0A4S2Q5M1"/>
<dbReference type="Gene3D" id="1.10.260.40">
    <property type="entry name" value="lambda repressor-like DNA-binding domains"/>
    <property type="match status" value="1"/>
</dbReference>
<dbReference type="GO" id="GO:0003677">
    <property type="term" value="F:DNA binding"/>
    <property type="evidence" value="ECO:0007669"/>
    <property type="project" value="UniProtKB-KW"/>
</dbReference>
<dbReference type="SUPFAM" id="SSF47413">
    <property type="entry name" value="lambda repressor-like DNA-binding domains"/>
    <property type="match status" value="1"/>
</dbReference>
<dbReference type="InterPro" id="IPR036286">
    <property type="entry name" value="LexA/Signal_pep-like_sf"/>
</dbReference>
<dbReference type="Proteomes" id="UP000310576">
    <property type="component" value="Unassembled WGS sequence"/>
</dbReference>
<reference evidence="5 6" key="1">
    <citation type="journal article" date="2019" name="Vet. Microbiol.">
        <title>Development of multi locus sequence typing (MLST) of Rodentibacter pneumotropicus.</title>
        <authorList>
            <person name="Adhikary S."/>
            <person name="Bisgaard M."/>
            <person name="Boot R."/>
            <person name="Benga L."/>
            <person name="Nicklas W."/>
            <person name="Christensen H."/>
        </authorList>
    </citation>
    <scope>NUCLEOTIDE SEQUENCE [LARGE SCALE GENOMIC DNA]</scope>
    <source>
        <strain evidence="5 6">1596_07</strain>
    </source>
</reference>
<organism evidence="5 6">
    <name type="scientific">Rodentibacter pneumotropicus</name>
    <dbReference type="NCBI Taxonomy" id="758"/>
    <lineage>
        <taxon>Bacteria</taxon>
        <taxon>Pseudomonadati</taxon>
        <taxon>Pseudomonadota</taxon>
        <taxon>Gammaproteobacteria</taxon>
        <taxon>Pasteurellales</taxon>
        <taxon>Pasteurellaceae</taxon>
        <taxon>Rodentibacter</taxon>
    </lineage>
</organism>
<dbReference type="PROSITE" id="PS50943">
    <property type="entry name" value="HTH_CROC1"/>
    <property type="match status" value="1"/>
</dbReference>
<dbReference type="CDD" id="cd06529">
    <property type="entry name" value="S24_LexA-like"/>
    <property type="match status" value="1"/>
</dbReference>
<dbReference type="SMART" id="SM00530">
    <property type="entry name" value="HTH_XRE"/>
    <property type="match status" value="1"/>
</dbReference>
<keyword evidence="2" id="KW-0238">DNA-binding</keyword>
<evidence type="ECO:0000313" key="6">
    <source>
        <dbReference type="Proteomes" id="UP000310576"/>
    </source>
</evidence>
<gene>
    <name evidence="5" type="ORF">D3M76_10655</name>
</gene>
<dbReference type="InterPro" id="IPR039418">
    <property type="entry name" value="LexA-like"/>
</dbReference>
<dbReference type="EMBL" id="QXNG01000123">
    <property type="protein sequence ID" value="THA11933.1"/>
    <property type="molecule type" value="Genomic_DNA"/>
</dbReference>
<protein>
    <submittedName>
        <fullName evidence="5">LexA family transcriptional regulator</fullName>
    </submittedName>
</protein>
<dbReference type="InterPro" id="IPR001387">
    <property type="entry name" value="Cro/C1-type_HTH"/>
</dbReference>
<dbReference type="CDD" id="cd00093">
    <property type="entry name" value="HTH_XRE"/>
    <property type="match status" value="1"/>
</dbReference>
<keyword evidence="1" id="KW-0805">Transcription regulation</keyword>
<sequence>MNTLAERLQFAMQQKGLNQAELAAMAGTSQVTISNILNGITDVPRRGLEIAKALNVSVNWLLNGVEDTEEGVTVSSGSGKPDSIVMTLLDNRLAAGDGYINLDYPDTIRSIEFSPDKFMEVFQRKTASNLSMAIIDGNSMYDPNNEEMSLKHGDIVFIDTSINEFRNDGIYAFVLEGQARIKRLQYMSGYRLKVISDNPTYETEILEKEQLEQLYFIGKLIKKMPMEMLDL</sequence>
<dbReference type="InterPro" id="IPR010982">
    <property type="entry name" value="Lambda_DNA-bd_dom_sf"/>
</dbReference>
<feature type="domain" description="HTH cro/C1-type" evidence="4">
    <location>
        <begin position="8"/>
        <end position="61"/>
    </location>
</feature>
<evidence type="ECO:0000313" key="5">
    <source>
        <dbReference type="EMBL" id="THA11933.1"/>
    </source>
</evidence>
<dbReference type="PANTHER" id="PTHR40661:SF3">
    <property type="entry name" value="FELS-1 PROPHAGE TRANSCRIPTIONAL REGULATOR"/>
    <property type="match status" value="1"/>
</dbReference>
<dbReference type="RefSeq" id="WP_136125113.1">
    <property type="nucleotide sequence ID" value="NZ_CAJUGY010000032.1"/>
</dbReference>
<dbReference type="SUPFAM" id="SSF51306">
    <property type="entry name" value="LexA/Signal peptidase"/>
    <property type="match status" value="1"/>
</dbReference>
<dbReference type="Pfam" id="PF01381">
    <property type="entry name" value="HTH_3"/>
    <property type="match status" value="1"/>
</dbReference>
<dbReference type="PANTHER" id="PTHR40661">
    <property type="match status" value="1"/>
</dbReference>
<dbReference type="InterPro" id="IPR015927">
    <property type="entry name" value="Peptidase_S24_S26A/B/C"/>
</dbReference>
<accession>A0A4S2Q5M1</accession>